<feature type="region of interest" description="Disordered" evidence="1">
    <location>
        <begin position="55"/>
        <end position="75"/>
    </location>
</feature>
<evidence type="ECO:0000313" key="3">
    <source>
        <dbReference type="Proteomes" id="UP000198211"/>
    </source>
</evidence>
<proteinExistence type="predicted"/>
<gene>
    <name evidence="2" type="ORF">PHMEG_00040006</name>
</gene>
<name>A0A225UEF5_9STRA</name>
<protein>
    <submittedName>
        <fullName evidence="2">Uncharacterized protein</fullName>
    </submittedName>
</protein>
<organism evidence="2 3">
    <name type="scientific">Phytophthora megakarya</name>
    <dbReference type="NCBI Taxonomy" id="4795"/>
    <lineage>
        <taxon>Eukaryota</taxon>
        <taxon>Sar</taxon>
        <taxon>Stramenopiles</taxon>
        <taxon>Oomycota</taxon>
        <taxon>Peronosporomycetes</taxon>
        <taxon>Peronosporales</taxon>
        <taxon>Peronosporaceae</taxon>
        <taxon>Phytophthora</taxon>
    </lineage>
</organism>
<comment type="caution">
    <text evidence="2">The sequence shown here is derived from an EMBL/GenBank/DDBJ whole genome shotgun (WGS) entry which is preliminary data.</text>
</comment>
<evidence type="ECO:0000256" key="1">
    <source>
        <dbReference type="SAM" id="MobiDB-lite"/>
    </source>
</evidence>
<dbReference type="Proteomes" id="UP000198211">
    <property type="component" value="Unassembled WGS sequence"/>
</dbReference>
<keyword evidence="3" id="KW-1185">Reference proteome</keyword>
<accession>A0A225UEF5</accession>
<dbReference type="AlphaFoldDB" id="A0A225UEF5"/>
<evidence type="ECO:0000313" key="2">
    <source>
        <dbReference type="EMBL" id="OWY91422.1"/>
    </source>
</evidence>
<sequence>MTPGSFDADALFDWDLDVMQATSRDLFQHLKILVGEVPQSLDPLPLTTTDACRHTMRQPQKMDLTPPRSHRDGCP</sequence>
<reference evidence="3" key="1">
    <citation type="submission" date="2017-03" db="EMBL/GenBank/DDBJ databases">
        <title>Phytopthora megakarya and P. palmivora, two closely related causual agents of cacao black pod achieved similar genome size and gene model numbers by different mechanisms.</title>
        <authorList>
            <person name="Ali S."/>
            <person name="Shao J."/>
            <person name="Larry D.J."/>
            <person name="Kronmiller B."/>
            <person name="Shen D."/>
            <person name="Strem M.D."/>
            <person name="Melnick R.L."/>
            <person name="Guiltinan M.J."/>
            <person name="Tyler B.M."/>
            <person name="Meinhardt L.W."/>
            <person name="Bailey B.A."/>
        </authorList>
    </citation>
    <scope>NUCLEOTIDE SEQUENCE [LARGE SCALE GENOMIC DNA]</scope>
    <source>
        <strain evidence="3">zdho120</strain>
    </source>
</reference>
<dbReference type="OrthoDB" id="144733at2759"/>
<dbReference type="EMBL" id="NBNE01020289">
    <property type="protein sequence ID" value="OWY91422.1"/>
    <property type="molecule type" value="Genomic_DNA"/>
</dbReference>